<proteinExistence type="predicted"/>
<comment type="caution">
    <text evidence="1">The sequence shown here is derived from an EMBL/GenBank/DDBJ whole genome shotgun (WGS) entry which is preliminary data.</text>
</comment>
<evidence type="ECO:0000313" key="1">
    <source>
        <dbReference type="EMBL" id="KAI4584348.1"/>
    </source>
</evidence>
<reference evidence="1" key="1">
    <citation type="submission" date="2022-03" db="EMBL/GenBank/DDBJ databases">
        <title>Genomic analyses of argali, domestic sheep and their hybrids provide insights into chromosomal evolution, heterosis and genetic basis of agronomic traits.</title>
        <authorList>
            <person name="Li M."/>
        </authorList>
    </citation>
    <scope>NUCLEOTIDE SEQUENCE</scope>
    <source>
        <strain evidence="1">F1 hybrid</strain>
    </source>
</reference>
<protein>
    <submittedName>
        <fullName evidence="1">Uncharacterized protein</fullName>
    </submittedName>
</protein>
<sequence length="4765" mass="513519">MHALDEVDALRLLVLVKDEGLNTLGGNEYPETNSDLSAVGEAGRGQVRYSVAEEAKHGTFVGRIAQDLGLELAELVPRLFRVASKGRRDLLEVNLQNGILFVNSRIDREELCGRRAECSIHVEVIVDRPLQVFHVEVEVKDINDNPPVFPVAVKTIRFHESRLLDSRFPLEGAFDADIGVNALLTYKLSSSEYFFLDIQTNDELSQSLSLVLRKSLDREETAEINLLLVATDGGKPELTGTVQLLIKVLDVNDNEPTFDQSVYKIQLLENVANGTLVIKLNSSDADEGSNSEIVYSFSSDVSQNIKTKFNIDPSSGEIRTKGQLDYEEVKLYDIQVIAYDNGTPSMSGHCKISVKLVDINDNSPEVSITSLSLPIREDAPLGSVIALITVADRDSGANGQVTCTLIPQDLFKLVSTFKNYYSLVLDSVLDRESVANYEVVVTARDGGSPSLSATASVSVEVADVNDNAPAFAQPEYTVFVKENNPPGCHIFTVSARDADAQENALVSYSLVERRVGERALSSYVSVHAESGKVYALQPLDHEELELLQFQVSARDAGVPPLGSNVTLQVFVLDENDNAPALLPPGPGGGPSAVSQVVSRSVGAGHVVAKVRAVDADSGYNAWLSYELQLAAGGASSPFRVGLYTGEISTTRALDEADAPRQRLLVLVKDHGEPALTATATVLLSLEDSGQAPKASSRALSGASEAEAVLVDVNVYLIIAICAVSSLFVLTLLLYMALRCSAPASEGACGPVKPRLVCSSAVGSWSYSRERRQKVCSGEGPPKTDLMAFSPSLPQGPGSADERQQLSESEQFGKAGSGQVHYWVSEEAKHGTFVGRITQDLGLELEELVPRLFRVASKDRGDLLEVNLQNGILFVNSRIDREELCGPRAECSIHLEVIVDRPLQVFHVEVEVKDINDNPPVFPMAVKNLFIYESRPPGSRIPLEGASDADIGANSLLTYRLNSNEYFTLDVKRNDEEIKSLGLVLKKLLNREDTPEHHLLITAVDGGKPELTGTTQLKITVLDVNDNAPEFESTIYKVKLFENAPNGTLVVTVNASDSDEGINKDIVYSFNTDTSADTLSKFHLDPVNGYIIVKGDIDFELTKLYEIQVEATDKGTPPMADHCTVLVEILDMNDNVPELVIKSLSLPILEDAPVGTVIALISVSDLDSGANGQVTCTLTHHVPFKLQSTFKNYYSLVLDSVLDRESVANYEVVVTARDGGSPSLSATASVSVEVADVNDNAPAFAQPEYTVFVKENNPPGCHIFTVSARDADAQENALVSYSLVERRVGERALSSYVSVHAESGKVYALQPLDHEELELLQFQVSARDAGVPPLGSNVTLQVFVLDENDNAPALLPPGPGGGPSALSQVVSRSVGAGHVVAKVRAVDADSGYNAWLSYELQLAAGGASSPFRVGLYTGEISTTRALDEADAPRQRLLVLVKDHGEPALTATATVLLSLEDSSQAPKASSRALSGAAEADPVLVDVNVYLIIAICAVSSLFVLTLLLYTALRCSAPASEGACGPVKPRLVCSSAVGSWSYSQERRQKVCSGEGPPKTDLMAFSPSLPPGPISGDREEQLNVETDLPAKRCVATVSAWKAGTGQVRYSVLEEAKHGTFVGRIAQDLGLGLAELVPRLLRVSSKGRGDLLEVNLQNGILFVNSRIDREELCGQSAECSIHLEVIVDRPLQVFHVEVEVKDINDNPPVFPGTQKILFMAESRPLDSRFPLEGAADADIGANALLIYRLSTNEYFSLEKPSDEERVKRLGLVLRKALDREEAPEISLVLTASDGGKPELTGTVQLLVRVLDANDNAPTFDRTLYEVKLLENVPNGTLVIKLNASDLDEGLNGNIIYSFSADILPIVKSKFYMDPITGEIMVKGYIDFEETKSYEILVEGIDKGQPPLSGHCTVMVKVEDTNDNAPVMEFKFLSLPIREDAPLGTVIALISLSDLDSSVNGQVTCTLSPHVPFRLVSTFKNYYSLVLDSTLDREKVSVYKLVVTAQDGGLPSLSTTAGVSVEVADVNDNAPAFPQPEYTVFVKENNPPGCHIFTVSARDADAQENALVSYSLMERRVGERALSSYVSVHAESGKVYALQPLDHEELELLQFQVSARDAGVPPLGSNVTLQVFVLDENDNAPALLSPGPGGGPSALSQVVARSVGAGHVVAKVRAVDADSGYNAWLSYELQLAAGGTSSPFRVGLYTGEISTTRALDEADAPRQRLLVLVKDHGEPALTATATVLLSLEDSGQAPKASSRALSGASEAEAVLVDVNVYLIIAICAVSSLLVLTLLLYMALRCSAPPREGACGPVKPRLVCSGAVGSWSYSRERRQKVCSEEGPPKTDLMAFSPSVPDSGDREDQQPATVDSLSKRKSPGSQRLLLSILLLVAWESGSGQVHYSVSEEAKHGAFVGRIAQDLGLELAELVPRLFRTASKGRRDLLEVNLQNGILFVNSRIDREELCGRRAECSIHLEVIVDRPLQVFHVEVEVKDINDNPPRFFRQEQTLFILESRRADSRFPLEGASDMDIGRNAELRYKLQANEYFDLDVKTNEEETNFLELVLKKPVDREETQEHRLLLIAIDGGKPELTGTVQLLINVLDANDNAPEFDKSIYNVRLLENAPNGTLVIKLNASDADEGINKEIMYLFNNLVLDNVKSKFAINSNSGEITVTGKLDYEDCNLYEINIDAVDKSSFPLTGHCKVIVKLLDENDNIPEMVITSLSLPVQEDAPLGTVIALISLSDLDSGANGQVTCSVTPDVPFKLVSTFKNYYSLVLDSNLDRELLANYDVVLTARDGGLPALSTTTSVSVEVADVNDNVPAFTQPEYTVFVKENNPPGCHIFTVSARDADAQENALVSYSLVERRVGERALSSYVSVHAESGKVYALQPLDHEELELLQFQVSARDAGVPPLGSNVTLQVFVLDENDNAPALLPPGPGGGPSAVSQVVARSVGAGHVVAKVRAVDADSGYNAWLSYELQPAAGGASSPFRVGLYTGEISTARALDEADAPRQRLLVLVKDHGEPALTATATVLLSLEDSGQAPKASSRALSVAAGAETALVDVNVYLIIAICAVSSLFVLTLLLYTALRCSAPPSEGACGPGKPRLVCSSAVESWSYSQERRQRVCSGEGPPKTDLMAFSPSLPQGPISTDTTRFPDGNKPAAWEAGNGQVHYSVPEEAKHGTFVGRIAQDLGLELAELVPRLFRVASKGRGDLLEVNLQNGILFVNSRIDREELCGRSAECSIHLEVIVDRPLQVFHVEVEVKDINDNPPVFPVKEQRVLIYESRLPDSLFPLEGASDADVGSNSILTYRLTSNENFALDVKTNSDDSTQIGLVLRKSLDREEVPEHNLLLMATDQGKPELTGTVQLLITVLDVNDNAPNFGQSEYEVKIFENSDNGTIVIRVNASDRDEGANGEISYSFNNLVPATVSNQFRIDANTGEIVIQGNLDYENMNLYKIRIEATDKGHPPMAGHCTVLVKVLDKNDNVPQIALTSLSLPVQEDAQFGTVIALISVSDLDSGPNGQVTCSLTPYVPFKLVSTFKNYYSLVLDSTLDRENVANYEVVVTARDGGSPSLSATASVSVEVADVNDNAPAFAQPEYTVFVKENNPPGCHIFTVSARDADAQENALVSYSLVERRVGERALSSYVSVHAESGKVYALQPLDHEELELLQFQVSARDAGVPPLGSNVTLQVFVLDENDNAPALLPPGPGGGPSALSQVVSRSVGAGHVVAKVRAVDADSGYNAWLSYELQLAAGGASSPFRVGLYTGEISTTRALDEADAPRQRLLVLVKDHGEPALTATATMLLSLEDSGQAPKASSRALSGAAGAETALVDVNVYLIIAICAVSSLFVLTLLLYTALRCSAPPSEGACGPVKPRLVCSSAVGSWSFSQQKQQRVCSGEGPPKTDLMAFSPSLPACPVVADIGEHQDLKDDSLSKAPFHGEFISSDLMLSLFILYYDLKYSPFLYMQGMDSSVSFENDAVPRIIELTRPSPWLREVASGQVRYSILEEARHGTFVGHIAQDLGLELAELVPRLFRVASKDLGDLLEVNLQNGILFVNSRIDREELCGRSAECSIHLEVIVDRPLQVFHVEVEVKDINDNPPVFQGTQKNLFIAESRPLDSRFPLEGASDADIGENALLTYRLSSTEYFSLEVPTTDQQVKPLSLVLRKPLDREESPELHLVLTATDRGKPELTGTVQLLINVLDANDNAPVFDRTLYAVKLAENVPNGTLVIKLNASDLDEGLNADIIYSFPSDASPDINFKFYIDPVSGEITVAGHIDFEERKTYKIRVEATDKGYLSLTGHCTVLVEVLDANDNPPVLTVTSLSLPISENAQPGTVITLINVSDRDSGANGQVTCSLTPHVPFKLVSTFKNYYSLVLDSALDRESVANYEVVVTARDGGSPSLSATASVSVEVADVNDNAPAFPQPEYTVFVKENNPPGCHIFTVSARDADAQENALVSYSLVERRVGERALSSYVSVHAESGKVYALQPLDHEELELLQFQVSARDAGVPPLGSNVTLQVFVLDENDNAPALLPPGPGGGPSAVSQVVSRSVGAGHVVAKVRAVDADSGYNAWLSYELQPAAGGTSSPFRVGLYTGEISTTRALDEADAPRQRLLVLVKDHGEPALTATATVLLSLEDSGLAPKTSSRALSGAAGAETALVDVNVYLIIAICAVSSLLVLTLMLYTALRCSAPPREGACGPVKPRLVCSSEVESWSYLQERRQRVCSGEGPPKTDLMAFSPSLPPFPGAEAIGKQQDLDHCTESF</sequence>
<accession>A0ACB9V3W8</accession>
<gene>
    <name evidence="1" type="ORF">MJG53_007627</name>
</gene>
<organism evidence="1 2">
    <name type="scientific">Ovis ammon polii x Ovis aries</name>
    <dbReference type="NCBI Taxonomy" id="2918886"/>
    <lineage>
        <taxon>Eukaryota</taxon>
        <taxon>Metazoa</taxon>
        <taxon>Chordata</taxon>
        <taxon>Craniata</taxon>
        <taxon>Vertebrata</taxon>
        <taxon>Euteleostomi</taxon>
        <taxon>Mammalia</taxon>
        <taxon>Eutheria</taxon>
        <taxon>Laurasiatheria</taxon>
        <taxon>Artiodactyla</taxon>
        <taxon>Ruminantia</taxon>
        <taxon>Pecora</taxon>
        <taxon>Bovidae</taxon>
        <taxon>Caprinae</taxon>
        <taxon>Ovis</taxon>
    </lineage>
</organism>
<dbReference type="Proteomes" id="UP001057279">
    <property type="component" value="Linkage Group LG06"/>
</dbReference>
<evidence type="ECO:0000313" key="2">
    <source>
        <dbReference type="Proteomes" id="UP001057279"/>
    </source>
</evidence>
<name>A0ACB9V3W8_9CETA</name>
<dbReference type="EMBL" id="CM043031">
    <property type="protein sequence ID" value="KAI4584348.1"/>
    <property type="molecule type" value="Genomic_DNA"/>
</dbReference>
<keyword evidence="2" id="KW-1185">Reference proteome</keyword>